<evidence type="ECO:0000256" key="8">
    <source>
        <dbReference type="ARBA" id="ARBA00047942"/>
    </source>
</evidence>
<dbReference type="PROSITE" id="PS00092">
    <property type="entry name" value="N6_MTASE"/>
    <property type="match status" value="1"/>
</dbReference>
<dbReference type="GO" id="GO:0008170">
    <property type="term" value="F:N-methyltransferase activity"/>
    <property type="evidence" value="ECO:0007669"/>
    <property type="project" value="InterPro"/>
</dbReference>
<evidence type="ECO:0000313" key="10">
    <source>
        <dbReference type="EMBL" id="KAF2394108.1"/>
    </source>
</evidence>
<dbReference type="SUPFAM" id="SSF116734">
    <property type="entry name" value="DNA methylase specificity domain"/>
    <property type="match status" value="1"/>
</dbReference>
<dbReference type="InterPro" id="IPR029063">
    <property type="entry name" value="SAM-dependent_MTases_sf"/>
</dbReference>
<protein>
    <recommendedName>
        <fullName evidence="2">site-specific DNA-methyltransferase (adenine-specific)</fullName>
        <ecNumber evidence="2">2.1.1.72</ecNumber>
    </recommendedName>
</protein>
<keyword evidence="4 10" id="KW-0808">Transferase</keyword>
<dbReference type="Proteomes" id="UP000475265">
    <property type="component" value="Unassembled WGS sequence"/>
</dbReference>
<dbReference type="InterPro" id="IPR003356">
    <property type="entry name" value="DNA_methylase_A-5"/>
</dbReference>
<dbReference type="Gene3D" id="3.40.50.150">
    <property type="entry name" value="Vaccinia Virus protein VP39"/>
    <property type="match status" value="1"/>
</dbReference>
<dbReference type="InterPro" id="IPR051537">
    <property type="entry name" value="DNA_Adenine_Mtase"/>
</dbReference>
<keyword evidence="5" id="KW-0949">S-adenosyl-L-methionine</keyword>
<dbReference type="Pfam" id="PF02384">
    <property type="entry name" value="N6_Mtase"/>
    <property type="match status" value="1"/>
</dbReference>
<comment type="catalytic activity">
    <reaction evidence="8">
        <text>a 2'-deoxyadenosine in DNA + S-adenosyl-L-methionine = an N(6)-methyl-2'-deoxyadenosine in DNA + S-adenosyl-L-homocysteine + H(+)</text>
        <dbReference type="Rhea" id="RHEA:15197"/>
        <dbReference type="Rhea" id="RHEA-COMP:12418"/>
        <dbReference type="Rhea" id="RHEA-COMP:12419"/>
        <dbReference type="ChEBI" id="CHEBI:15378"/>
        <dbReference type="ChEBI" id="CHEBI:57856"/>
        <dbReference type="ChEBI" id="CHEBI:59789"/>
        <dbReference type="ChEBI" id="CHEBI:90615"/>
        <dbReference type="ChEBI" id="CHEBI:90616"/>
        <dbReference type="EC" id="2.1.1.72"/>
    </reaction>
</comment>
<evidence type="ECO:0000313" key="11">
    <source>
        <dbReference type="Proteomes" id="UP000475265"/>
    </source>
</evidence>
<dbReference type="GO" id="GO:0032259">
    <property type="term" value="P:methylation"/>
    <property type="evidence" value="ECO:0007669"/>
    <property type="project" value="UniProtKB-KW"/>
</dbReference>
<dbReference type="PRINTS" id="PR00507">
    <property type="entry name" value="N12N6MTFRASE"/>
</dbReference>
<dbReference type="GO" id="GO:0009007">
    <property type="term" value="F:site-specific DNA-methyltransferase (adenine-specific) activity"/>
    <property type="evidence" value="ECO:0007669"/>
    <property type="project" value="UniProtKB-EC"/>
</dbReference>
<dbReference type="PANTHER" id="PTHR42933">
    <property type="entry name" value="SLR6095 PROTEIN"/>
    <property type="match status" value="1"/>
</dbReference>
<dbReference type="GO" id="GO:0009307">
    <property type="term" value="P:DNA restriction-modification system"/>
    <property type="evidence" value="ECO:0007669"/>
    <property type="project" value="UniProtKB-KW"/>
</dbReference>
<organism evidence="10 11">
    <name type="scientific">Pseudomonas frederiksbergensis</name>
    <dbReference type="NCBI Taxonomy" id="104087"/>
    <lineage>
        <taxon>Bacteria</taxon>
        <taxon>Pseudomonadati</taxon>
        <taxon>Pseudomonadota</taxon>
        <taxon>Gammaproteobacteria</taxon>
        <taxon>Pseudomonadales</taxon>
        <taxon>Pseudomonadaceae</taxon>
        <taxon>Pseudomonas</taxon>
    </lineage>
</organism>
<keyword evidence="3 10" id="KW-0489">Methyltransferase</keyword>
<dbReference type="CDD" id="cd02440">
    <property type="entry name" value="AdoMet_MTases"/>
    <property type="match status" value="1"/>
</dbReference>
<evidence type="ECO:0000256" key="4">
    <source>
        <dbReference type="ARBA" id="ARBA00022679"/>
    </source>
</evidence>
<sequence>MTIAPFTSRDNLGRYYTENGISEFLVSQMDTAKAQNILDLGCGLGSLSFAASRRWNDAKIFSLDIEYRNSDLFKPRENQHHVVGDALQFDLPTALGMQEGSIDLAVCNPPYLKPDWRDEFQEVADQIGICKYSSIAKICSAEVIFLAQMLRMLKSGGEAGVILPDGIFTAEKFSGFREFLIKEHYVKKVIQLPRKIFRRTEAKTHILILNKATSQCGDNFIELSCVQDDGGLSPTIKILPVSGIERLDYSYHCRRLNQKNISLSSKKMMELAEVKRGKQSSAQVSLLSSATIHTTDIKGFNRELILLGDKSLLALESPKYLVAGPGDILMARVGRGFFTKIARVKAGYAVVSDCLFRVRAKNYRADKLFDFLISDATQSNLSDLSYGVAAAQISMKQLADLDVPVR</sequence>
<evidence type="ECO:0000256" key="7">
    <source>
        <dbReference type="ARBA" id="ARBA00023125"/>
    </source>
</evidence>
<reference evidence="10 11" key="1">
    <citation type="submission" date="2019-12" db="EMBL/GenBank/DDBJ databases">
        <title>Endophytic bacteria associated with Panax ginseng seedlings.</title>
        <authorList>
            <person name="Park J.M."/>
            <person name="Shin R."/>
            <person name="Jo S.H."/>
        </authorList>
    </citation>
    <scope>NUCLEOTIDE SEQUENCE [LARGE SCALE GENOMIC DNA]</scope>
    <source>
        <strain evidence="10 11">PgKB32</strain>
    </source>
</reference>
<dbReference type="SUPFAM" id="SSF53335">
    <property type="entry name" value="S-adenosyl-L-methionine-dependent methyltransferases"/>
    <property type="match status" value="1"/>
</dbReference>
<evidence type="ECO:0000256" key="5">
    <source>
        <dbReference type="ARBA" id="ARBA00022691"/>
    </source>
</evidence>
<dbReference type="AlphaFoldDB" id="A0A6L5C0I0"/>
<evidence type="ECO:0000259" key="9">
    <source>
        <dbReference type="Pfam" id="PF02384"/>
    </source>
</evidence>
<dbReference type="PANTHER" id="PTHR42933:SF3">
    <property type="entry name" value="TYPE I RESTRICTION ENZYME MJAVIII METHYLASE SUBUNIT"/>
    <property type="match status" value="1"/>
</dbReference>
<dbReference type="RefSeq" id="WP_163909403.1">
    <property type="nucleotide sequence ID" value="NZ_JAAAXX010000001.1"/>
</dbReference>
<dbReference type="InterPro" id="IPR002052">
    <property type="entry name" value="DNA_methylase_N6_adenine_CS"/>
</dbReference>
<evidence type="ECO:0000256" key="3">
    <source>
        <dbReference type="ARBA" id="ARBA00022603"/>
    </source>
</evidence>
<evidence type="ECO:0000256" key="1">
    <source>
        <dbReference type="ARBA" id="ARBA00006594"/>
    </source>
</evidence>
<evidence type="ECO:0000256" key="2">
    <source>
        <dbReference type="ARBA" id="ARBA00011900"/>
    </source>
</evidence>
<dbReference type="Gene3D" id="3.90.220.20">
    <property type="entry name" value="DNA methylase specificity domains"/>
    <property type="match status" value="1"/>
</dbReference>
<dbReference type="EMBL" id="JAAAXX010000001">
    <property type="protein sequence ID" value="KAF2394108.1"/>
    <property type="molecule type" value="Genomic_DNA"/>
</dbReference>
<dbReference type="InterPro" id="IPR044946">
    <property type="entry name" value="Restrct_endonuc_typeI_TRD_sf"/>
</dbReference>
<keyword evidence="6" id="KW-0680">Restriction system</keyword>
<feature type="domain" description="DNA methylase adenine-specific" evidence="9">
    <location>
        <begin position="9"/>
        <end position="218"/>
    </location>
</feature>
<name>A0A6L5C0I0_9PSED</name>
<dbReference type="EC" id="2.1.1.72" evidence="2"/>
<accession>A0A6L5C0I0</accession>
<keyword evidence="7" id="KW-0238">DNA-binding</keyword>
<comment type="caution">
    <text evidence="10">The sequence shown here is derived from an EMBL/GenBank/DDBJ whole genome shotgun (WGS) entry which is preliminary data.</text>
</comment>
<dbReference type="GO" id="GO:0003677">
    <property type="term" value="F:DNA binding"/>
    <property type="evidence" value="ECO:0007669"/>
    <property type="project" value="UniProtKB-KW"/>
</dbReference>
<gene>
    <name evidence="10" type="ORF">FX983_02088</name>
</gene>
<evidence type="ECO:0000256" key="6">
    <source>
        <dbReference type="ARBA" id="ARBA00022747"/>
    </source>
</evidence>
<comment type="similarity">
    <text evidence="1">Belongs to the N(4)/N(6)-methyltransferase family.</text>
</comment>
<proteinExistence type="inferred from homology"/>